<dbReference type="RefSeq" id="WP_008566796.1">
    <property type="nucleotide sequence ID" value="NZ_CP065721.1"/>
</dbReference>
<comment type="caution">
    <text evidence="7">The sequence shown here is derived from an EMBL/GenBank/DDBJ whole genome shotgun (WGS) entry which is preliminary data.</text>
</comment>
<dbReference type="Pfam" id="PF13458">
    <property type="entry name" value="Peripla_BP_6"/>
    <property type="match status" value="1"/>
</dbReference>
<evidence type="ECO:0000256" key="1">
    <source>
        <dbReference type="ARBA" id="ARBA00010062"/>
    </source>
</evidence>
<dbReference type="PANTHER" id="PTHR30483:SF6">
    <property type="entry name" value="PERIPLASMIC BINDING PROTEIN OF ABC TRANSPORTER FOR NATURAL AMINO ACIDS"/>
    <property type="match status" value="1"/>
</dbReference>
<protein>
    <submittedName>
        <fullName evidence="7">Branched-chain amino acid ABC transporter substrate-binding protein</fullName>
    </submittedName>
</protein>
<organism evidence="7 8">
    <name type="scientific">Stutzerimonas degradans</name>
    <dbReference type="NCBI Taxonomy" id="2968968"/>
    <lineage>
        <taxon>Bacteria</taxon>
        <taxon>Pseudomonadati</taxon>
        <taxon>Pseudomonadota</taxon>
        <taxon>Gammaproteobacteria</taxon>
        <taxon>Pseudomonadales</taxon>
        <taxon>Pseudomonadaceae</taxon>
        <taxon>Stutzerimonas</taxon>
    </lineage>
</organism>
<keyword evidence="8" id="KW-1185">Reference proteome</keyword>
<sequence length="414" mass="46033">MKRTTLLALMLSCCAAVQAADPIKLGLNYPRTGSYKEEGLAQMRGALLAIDEINARGGVLGRPLELISRNSASRPEKAVANVDKMTDEGAAMLFGGVSSAVAIAASKRAKEHGLLYFGTLTYSNDTTGKDGHRYMFRECNNAWMSAQVLGQYLNQNLPGKRYFYVTSDYTWGHTSESSLRQATGTTDQTKHPGVKTAFPGARLSDYRKALQQAANSDTEVLVLVLFGEDLVRAMRIADELGLNTKMQIAVPNLTQSMVELAGPDIMRGVLGTEPWTWRVPELEGSERGQAFVRNFDERYQTHPSSSAASAYSIVHQWADAATRARSIASESVIAALENHRYKLLKDEQHWRSFDHQNVQTVYAVRVKPREDVLRDRFKQDYFEIVHRLDGDQAAPTLAQWQEERRSAGQANALQ</sequence>
<proteinExistence type="inferred from homology"/>
<name>A0A8E2QG64_9GAMM</name>
<keyword evidence="2" id="KW-0813">Transport</keyword>
<evidence type="ECO:0000313" key="8">
    <source>
        <dbReference type="Proteomes" id="UP000235881"/>
    </source>
</evidence>
<dbReference type="Proteomes" id="UP000235881">
    <property type="component" value="Unassembled WGS sequence"/>
</dbReference>
<dbReference type="AlphaFoldDB" id="A0A8E2QG64"/>
<dbReference type="InterPro" id="IPR000709">
    <property type="entry name" value="Leu_Ile_Val-bd"/>
</dbReference>
<dbReference type="SUPFAM" id="SSF53822">
    <property type="entry name" value="Periplasmic binding protein-like I"/>
    <property type="match status" value="1"/>
</dbReference>
<dbReference type="InterPro" id="IPR028081">
    <property type="entry name" value="Leu-bd"/>
</dbReference>
<dbReference type="InterPro" id="IPR028082">
    <property type="entry name" value="Peripla_BP_I"/>
</dbReference>
<dbReference type="Gene3D" id="3.40.50.2300">
    <property type="match status" value="2"/>
</dbReference>
<gene>
    <name evidence="7" type="ORF">CXK95_02225</name>
</gene>
<feature type="domain" description="Leucine-binding protein" evidence="6">
    <location>
        <begin position="22"/>
        <end position="367"/>
    </location>
</feature>
<evidence type="ECO:0000256" key="2">
    <source>
        <dbReference type="ARBA" id="ARBA00022448"/>
    </source>
</evidence>
<comment type="similarity">
    <text evidence="1">Belongs to the leucine-binding protein family.</text>
</comment>
<evidence type="ECO:0000313" key="7">
    <source>
        <dbReference type="EMBL" id="PNF78129.1"/>
    </source>
</evidence>
<accession>A0A8E2QG64</accession>
<evidence type="ECO:0000256" key="5">
    <source>
        <dbReference type="SAM" id="SignalP"/>
    </source>
</evidence>
<dbReference type="EMBL" id="POUK01000001">
    <property type="protein sequence ID" value="PNF78129.1"/>
    <property type="molecule type" value="Genomic_DNA"/>
</dbReference>
<dbReference type="PRINTS" id="PR00337">
    <property type="entry name" value="LEUILEVALBP"/>
</dbReference>
<feature type="chain" id="PRO_5034846723" evidence="5">
    <location>
        <begin position="20"/>
        <end position="414"/>
    </location>
</feature>
<feature type="signal peptide" evidence="5">
    <location>
        <begin position="1"/>
        <end position="19"/>
    </location>
</feature>
<keyword evidence="3 5" id="KW-0732">Signal</keyword>
<dbReference type="InterPro" id="IPR051010">
    <property type="entry name" value="BCAA_transport"/>
</dbReference>
<keyword evidence="4" id="KW-0029">Amino-acid transport</keyword>
<evidence type="ECO:0000256" key="4">
    <source>
        <dbReference type="ARBA" id="ARBA00022970"/>
    </source>
</evidence>
<dbReference type="PANTHER" id="PTHR30483">
    <property type="entry name" value="LEUCINE-SPECIFIC-BINDING PROTEIN"/>
    <property type="match status" value="1"/>
</dbReference>
<dbReference type="GO" id="GO:0006865">
    <property type="term" value="P:amino acid transport"/>
    <property type="evidence" value="ECO:0007669"/>
    <property type="project" value="UniProtKB-KW"/>
</dbReference>
<reference evidence="7 8" key="1">
    <citation type="submission" date="2018-01" db="EMBL/GenBank/DDBJ databases">
        <title>Denitrification phenotypes of diverse strains of Pseudomonas stutzeri.</title>
        <authorList>
            <person name="Milligan D.A."/>
            <person name="Bergaust L."/>
            <person name="Bakken L.R."/>
            <person name="Frostegard A."/>
        </authorList>
    </citation>
    <scope>NUCLEOTIDE SEQUENCE [LARGE SCALE GENOMIC DNA]</scope>
    <source>
        <strain evidence="7 8">DSM 50238</strain>
    </source>
</reference>
<evidence type="ECO:0000256" key="3">
    <source>
        <dbReference type="ARBA" id="ARBA00022729"/>
    </source>
</evidence>
<evidence type="ECO:0000259" key="6">
    <source>
        <dbReference type="Pfam" id="PF13458"/>
    </source>
</evidence>